<proteinExistence type="inferred from homology"/>
<reference evidence="7 8" key="1">
    <citation type="submission" date="2023-08" db="EMBL/GenBank/DDBJ databases">
        <title>Nocardioides seae sp. nov., a bacterium isolated from a soil.</title>
        <authorList>
            <person name="Wang X."/>
        </authorList>
    </citation>
    <scope>NUCLEOTIDE SEQUENCE [LARGE SCALE GENOMIC DNA]</scope>
    <source>
        <strain evidence="7 8">YZH12</strain>
    </source>
</reference>
<dbReference type="InterPro" id="IPR016156">
    <property type="entry name" value="FAD/NAD-linked_Rdtase_dimer_sf"/>
</dbReference>
<accession>A0ABU3PZE8</accession>
<dbReference type="Gene3D" id="3.50.50.60">
    <property type="entry name" value="FAD/NAD(P)-binding domain"/>
    <property type="match status" value="2"/>
</dbReference>
<protein>
    <submittedName>
        <fullName evidence="7">NAD(P)/FAD-dependent oxidoreductase</fullName>
        <ecNumber evidence="7">1.-.-.-</ecNumber>
    </submittedName>
</protein>
<dbReference type="Pfam" id="PF02852">
    <property type="entry name" value="Pyr_redox_dim"/>
    <property type="match status" value="1"/>
</dbReference>
<dbReference type="PIRSF" id="PIRSF000350">
    <property type="entry name" value="Mercury_reductase_MerA"/>
    <property type="match status" value="1"/>
</dbReference>
<dbReference type="EMBL" id="JAVYII010000007">
    <property type="protein sequence ID" value="MDT9594626.1"/>
    <property type="molecule type" value="Genomic_DNA"/>
</dbReference>
<keyword evidence="3" id="KW-0285">Flavoprotein</keyword>
<comment type="cofactor">
    <cofactor evidence="1">
        <name>FAD</name>
        <dbReference type="ChEBI" id="CHEBI:57692"/>
    </cofactor>
</comment>
<dbReference type="RefSeq" id="WP_315734558.1">
    <property type="nucleotide sequence ID" value="NZ_JAVYII010000007.1"/>
</dbReference>
<feature type="domain" description="FAD/NAD(P)-binding" evidence="6">
    <location>
        <begin position="8"/>
        <end position="316"/>
    </location>
</feature>
<dbReference type="Proteomes" id="UP001268542">
    <property type="component" value="Unassembled WGS sequence"/>
</dbReference>
<sequence>MSETVEVDVVVLGAGPGGETVGGLLGKAGVDVVVVEEHLVGGECPFYGCVPSKLMIAGARRAAEGSPDWAHVAQRIRSDATHDWTDTPFAERLVGHGARLVRGRGRIVGPRRVAVDGTTYVARRGVVLNTGTRPAVPPVEGLAGTPFWTNRDIVRLTELPGSIVVLGAGPIGVELAQVLARFGVAVTLVDQAPRLLPRDEPEASRVLAEALAADGVRLVLSAGVDRVAHADGGFVVEVGEETLRAERLLVAAGRTLQLDDLGLEAADVVVDGGALEVDERMRVRAATAGDGGGPWLWAVGDITGKGAFTHVSNYQGRVAVRDLLGQDGPWADYRAATRVTYTEPEIAVVGLTEAQARESGAYAMEVAVGDLGARGWLDETDGVVKLVADTSQGSGVLVGATVAGPAAGEVIGLLATAVHARVPLADLRTMHFAYPTYHRAIETVLWRLPH</sequence>
<dbReference type="SUPFAM" id="SSF51905">
    <property type="entry name" value="FAD/NAD(P)-binding domain"/>
    <property type="match status" value="1"/>
</dbReference>
<dbReference type="PRINTS" id="PR00411">
    <property type="entry name" value="PNDRDTASEI"/>
</dbReference>
<evidence type="ECO:0000256" key="4">
    <source>
        <dbReference type="ARBA" id="ARBA00022827"/>
    </source>
</evidence>
<keyword evidence="7" id="KW-0560">Oxidoreductase</keyword>
<comment type="similarity">
    <text evidence="2">Belongs to the class-I pyridine nucleotide-disulfide oxidoreductase family.</text>
</comment>
<evidence type="ECO:0000256" key="2">
    <source>
        <dbReference type="ARBA" id="ARBA00007532"/>
    </source>
</evidence>
<dbReference type="GO" id="GO:0016491">
    <property type="term" value="F:oxidoreductase activity"/>
    <property type="evidence" value="ECO:0007669"/>
    <property type="project" value="UniProtKB-KW"/>
</dbReference>
<evidence type="ECO:0000259" key="6">
    <source>
        <dbReference type="Pfam" id="PF07992"/>
    </source>
</evidence>
<gene>
    <name evidence="7" type="ORF">RDV89_16190</name>
</gene>
<dbReference type="InterPro" id="IPR001100">
    <property type="entry name" value="Pyr_nuc-diS_OxRdtase"/>
</dbReference>
<keyword evidence="4" id="KW-0274">FAD</keyword>
<dbReference type="InterPro" id="IPR023753">
    <property type="entry name" value="FAD/NAD-binding_dom"/>
</dbReference>
<evidence type="ECO:0000313" key="7">
    <source>
        <dbReference type="EMBL" id="MDT9594626.1"/>
    </source>
</evidence>
<evidence type="ECO:0000259" key="5">
    <source>
        <dbReference type="Pfam" id="PF02852"/>
    </source>
</evidence>
<dbReference type="InterPro" id="IPR004099">
    <property type="entry name" value="Pyr_nucl-diS_OxRdtase_dimer"/>
</dbReference>
<name>A0ABU3PZE8_9ACTN</name>
<evidence type="ECO:0000256" key="1">
    <source>
        <dbReference type="ARBA" id="ARBA00001974"/>
    </source>
</evidence>
<dbReference type="SUPFAM" id="SSF55424">
    <property type="entry name" value="FAD/NAD-linked reductases, dimerisation (C-terminal) domain"/>
    <property type="match status" value="1"/>
</dbReference>
<keyword evidence="8" id="KW-1185">Reference proteome</keyword>
<feature type="domain" description="Pyridine nucleotide-disulphide oxidoreductase dimerisation" evidence="5">
    <location>
        <begin position="338"/>
        <end position="443"/>
    </location>
</feature>
<comment type="caution">
    <text evidence="7">The sequence shown here is derived from an EMBL/GenBank/DDBJ whole genome shotgun (WGS) entry which is preliminary data.</text>
</comment>
<organism evidence="7 8">
    <name type="scientific">Nocardioides imazamoxiresistens</name>
    <dbReference type="NCBI Taxonomy" id="3231893"/>
    <lineage>
        <taxon>Bacteria</taxon>
        <taxon>Bacillati</taxon>
        <taxon>Actinomycetota</taxon>
        <taxon>Actinomycetes</taxon>
        <taxon>Propionibacteriales</taxon>
        <taxon>Nocardioidaceae</taxon>
        <taxon>Nocardioides</taxon>
    </lineage>
</organism>
<dbReference type="Gene3D" id="3.30.390.30">
    <property type="match status" value="1"/>
</dbReference>
<dbReference type="PANTHER" id="PTHR43014">
    <property type="entry name" value="MERCURIC REDUCTASE"/>
    <property type="match status" value="1"/>
</dbReference>
<dbReference type="InterPro" id="IPR036188">
    <property type="entry name" value="FAD/NAD-bd_sf"/>
</dbReference>
<evidence type="ECO:0000256" key="3">
    <source>
        <dbReference type="ARBA" id="ARBA00022630"/>
    </source>
</evidence>
<dbReference type="PRINTS" id="PR00368">
    <property type="entry name" value="FADPNR"/>
</dbReference>
<dbReference type="PANTHER" id="PTHR43014:SF2">
    <property type="entry name" value="MERCURIC REDUCTASE"/>
    <property type="match status" value="1"/>
</dbReference>
<dbReference type="EC" id="1.-.-.-" evidence="7"/>
<evidence type="ECO:0000313" key="8">
    <source>
        <dbReference type="Proteomes" id="UP001268542"/>
    </source>
</evidence>
<dbReference type="Pfam" id="PF07992">
    <property type="entry name" value="Pyr_redox_2"/>
    <property type="match status" value="1"/>
</dbReference>